<feature type="transmembrane region" description="Helical" evidence="2">
    <location>
        <begin position="12"/>
        <end position="32"/>
    </location>
</feature>
<gene>
    <name evidence="4" type="ORF">GXW79_19535</name>
</gene>
<reference evidence="4" key="2">
    <citation type="journal article" date="2021" name="Syst. Appl. Microbiol.">
        <title>Roseomonas hellenica sp. nov., isolated from roots of wild-growing Alkanna tinctoria.</title>
        <authorList>
            <person name="Rat A."/>
            <person name="Naranjo H.D."/>
            <person name="Lebbe L."/>
            <person name="Cnockaert M."/>
            <person name="Krigas N."/>
            <person name="Grigoriadou K."/>
            <person name="Maloupa E."/>
            <person name="Willems A."/>
        </authorList>
    </citation>
    <scope>NUCLEOTIDE SEQUENCE</scope>
    <source>
        <strain evidence="4">LMG 28251</strain>
    </source>
</reference>
<sequence>MSLTIASARASFLFLHRWIGLLLGLVLVLIGLTGSILSFQREIDAALNPALFRASGPADPAIGYAAALRIAEAASGNPGGMVRPPDAVWPVWSVYDRRVRGTPGGFWSTHVDPATGAVLGRRDISESFVATTRQLHEALLLRAWSGREIVGWIGVILLFSSLSGIYLWWPRGGGFWRAATLVRRRPFIRLNLDLHAVIGIWIAVVMSVVSFSGIAIIFPGWFRPLLGIAEPARREGPPGAEAAARGQRAEAPGRGALEGATQGQVPGAGEAPRTRREPRGPAAEGPRIDADAAVAAALAAAGPGQTVTTLTPPMGPGGWSVSLRPSGSDPEVRVRSQFQIDAATGAVLAERSPRTRSAGEEALAMQRWLHGGALLGWTGRILVFLSGLALPVLFVTGLLAWLARRRSRARIAVQRMAAQAGAGAGAAE</sequence>
<evidence type="ECO:0000313" key="4">
    <source>
        <dbReference type="EMBL" id="MBR0657278.1"/>
    </source>
</evidence>
<feature type="compositionally biased region" description="Low complexity" evidence="1">
    <location>
        <begin position="237"/>
        <end position="255"/>
    </location>
</feature>
<feature type="transmembrane region" description="Helical" evidence="2">
    <location>
        <begin position="381"/>
        <end position="402"/>
    </location>
</feature>
<evidence type="ECO:0000256" key="1">
    <source>
        <dbReference type="SAM" id="MobiDB-lite"/>
    </source>
</evidence>
<dbReference type="Pfam" id="PF03413">
    <property type="entry name" value="PepSY"/>
    <property type="match status" value="1"/>
</dbReference>
<accession>A0AAF1K1F0</accession>
<protein>
    <submittedName>
        <fullName evidence="4">PepSY domain-containing protein</fullName>
    </submittedName>
</protein>
<dbReference type="AlphaFoldDB" id="A0AAF1K1F0"/>
<reference evidence="4" key="1">
    <citation type="submission" date="2020-01" db="EMBL/GenBank/DDBJ databases">
        <authorList>
            <person name="Rat A."/>
        </authorList>
    </citation>
    <scope>NUCLEOTIDE SEQUENCE</scope>
    <source>
        <strain evidence="4">LMG 28251</strain>
    </source>
</reference>
<keyword evidence="5" id="KW-1185">Reference proteome</keyword>
<dbReference type="Pfam" id="PF03929">
    <property type="entry name" value="PepSY_TM"/>
    <property type="match status" value="1"/>
</dbReference>
<organism evidence="4 5">
    <name type="scientific">Plastoroseomonas arctica</name>
    <dbReference type="NCBI Taxonomy" id="1509237"/>
    <lineage>
        <taxon>Bacteria</taxon>
        <taxon>Pseudomonadati</taxon>
        <taxon>Pseudomonadota</taxon>
        <taxon>Alphaproteobacteria</taxon>
        <taxon>Acetobacterales</taxon>
        <taxon>Acetobacteraceae</taxon>
        <taxon>Plastoroseomonas</taxon>
    </lineage>
</organism>
<dbReference type="EMBL" id="JAAEDH010000029">
    <property type="protein sequence ID" value="MBR0657278.1"/>
    <property type="molecule type" value="Genomic_DNA"/>
</dbReference>
<feature type="region of interest" description="Disordered" evidence="1">
    <location>
        <begin position="234"/>
        <end position="286"/>
    </location>
</feature>
<proteinExistence type="predicted"/>
<feature type="transmembrane region" description="Helical" evidence="2">
    <location>
        <begin position="149"/>
        <end position="169"/>
    </location>
</feature>
<dbReference type="PANTHER" id="PTHR34219">
    <property type="entry name" value="IRON-REGULATED INNER MEMBRANE PROTEIN-RELATED"/>
    <property type="match status" value="1"/>
</dbReference>
<feature type="transmembrane region" description="Helical" evidence="2">
    <location>
        <begin position="190"/>
        <end position="218"/>
    </location>
</feature>
<dbReference type="RefSeq" id="WP_211876144.1">
    <property type="nucleotide sequence ID" value="NZ_JAAEDH010000029.1"/>
</dbReference>
<evidence type="ECO:0000256" key="2">
    <source>
        <dbReference type="SAM" id="Phobius"/>
    </source>
</evidence>
<evidence type="ECO:0000259" key="3">
    <source>
        <dbReference type="Pfam" id="PF03413"/>
    </source>
</evidence>
<dbReference type="InterPro" id="IPR025711">
    <property type="entry name" value="PepSY"/>
</dbReference>
<keyword evidence="2" id="KW-0812">Transmembrane</keyword>
<dbReference type="Proteomes" id="UP001196068">
    <property type="component" value="Unassembled WGS sequence"/>
</dbReference>
<keyword evidence="2" id="KW-1133">Transmembrane helix</keyword>
<dbReference type="InterPro" id="IPR005625">
    <property type="entry name" value="PepSY-ass_TM"/>
</dbReference>
<comment type="caution">
    <text evidence="4">The sequence shown here is derived from an EMBL/GenBank/DDBJ whole genome shotgun (WGS) entry which is preliminary data.</text>
</comment>
<evidence type="ECO:0000313" key="5">
    <source>
        <dbReference type="Proteomes" id="UP001196068"/>
    </source>
</evidence>
<feature type="domain" description="PepSY" evidence="3">
    <location>
        <begin position="288"/>
        <end position="350"/>
    </location>
</feature>
<name>A0AAF1K1F0_9PROT</name>
<keyword evidence="2" id="KW-0472">Membrane</keyword>